<comment type="caution">
    <text evidence="1">The sequence shown here is derived from an EMBL/GenBank/DDBJ whole genome shotgun (WGS) entry which is preliminary data.</text>
</comment>
<name>A0A420IWA8_9PEZI</name>
<gene>
    <name evidence="1" type="ORF">GcM1_207006</name>
</gene>
<sequence length="69" mass="7999">MFDDVDNINRKVTEKRLITPITADEQILGKQYKSLGVFFCQKILLPIIYNTKARQPVHSHCDTDQLHSI</sequence>
<dbReference type="Proteomes" id="UP000285326">
    <property type="component" value="Unassembled WGS sequence"/>
</dbReference>
<dbReference type="EMBL" id="MCBS01020788">
    <property type="protein sequence ID" value="RKF78831.1"/>
    <property type="molecule type" value="Genomic_DNA"/>
</dbReference>
<protein>
    <submittedName>
        <fullName evidence="1">Uncharacterized protein</fullName>
    </submittedName>
</protein>
<reference evidence="1 2" key="1">
    <citation type="journal article" date="2018" name="BMC Genomics">
        <title>Comparative genome analyses reveal sequence features reflecting distinct modes of host-adaptation between dicot and monocot powdery mildew.</title>
        <authorList>
            <person name="Wu Y."/>
            <person name="Ma X."/>
            <person name="Pan Z."/>
            <person name="Kale S.D."/>
            <person name="Song Y."/>
            <person name="King H."/>
            <person name="Zhang Q."/>
            <person name="Presley C."/>
            <person name="Deng X."/>
            <person name="Wei C.I."/>
            <person name="Xiao S."/>
        </authorList>
    </citation>
    <scope>NUCLEOTIDE SEQUENCE [LARGE SCALE GENOMIC DNA]</scope>
    <source>
        <strain evidence="1">UMSG1</strain>
    </source>
</reference>
<evidence type="ECO:0000313" key="2">
    <source>
        <dbReference type="Proteomes" id="UP000285326"/>
    </source>
</evidence>
<accession>A0A420IWA8</accession>
<proteinExistence type="predicted"/>
<organism evidence="1 2">
    <name type="scientific">Golovinomyces cichoracearum</name>
    <dbReference type="NCBI Taxonomy" id="62708"/>
    <lineage>
        <taxon>Eukaryota</taxon>
        <taxon>Fungi</taxon>
        <taxon>Dikarya</taxon>
        <taxon>Ascomycota</taxon>
        <taxon>Pezizomycotina</taxon>
        <taxon>Leotiomycetes</taxon>
        <taxon>Erysiphales</taxon>
        <taxon>Erysiphaceae</taxon>
        <taxon>Golovinomyces</taxon>
    </lineage>
</organism>
<evidence type="ECO:0000313" key="1">
    <source>
        <dbReference type="EMBL" id="RKF78831.1"/>
    </source>
</evidence>
<dbReference type="AlphaFoldDB" id="A0A420IWA8"/>